<dbReference type="Proteomes" id="UP000489600">
    <property type="component" value="Unassembled WGS sequence"/>
</dbReference>
<proteinExistence type="predicted"/>
<organism evidence="2 3">
    <name type="scientific">Arabis nemorensis</name>
    <dbReference type="NCBI Taxonomy" id="586526"/>
    <lineage>
        <taxon>Eukaryota</taxon>
        <taxon>Viridiplantae</taxon>
        <taxon>Streptophyta</taxon>
        <taxon>Embryophyta</taxon>
        <taxon>Tracheophyta</taxon>
        <taxon>Spermatophyta</taxon>
        <taxon>Magnoliopsida</taxon>
        <taxon>eudicotyledons</taxon>
        <taxon>Gunneridae</taxon>
        <taxon>Pentapetalae</taxon>
        <taxon>rosids</taxon>
        <taxon>malvids</taxon>
        <taxon>Brassicales</taxon>
        <taxon>Brassicaceae</taxon>
        <taxon>Arabideae</taxon>
        <taxon>Arabis</taxon>
    </lineage>
</organism>
<dbReference type="EMBL" id="CABITT030000003">
    <property type="protein sequence ID" value="VVA98596.1"/>
    <property type="molecule type" value="Genomic_DNA"/>
</dbReference>
<keyword evidence="1" id="KW-0812">Transmembrane</keyword>
<reference evidence="2" key="1">
    <citation type="submission" date="2019-07" db="EMBL/GenBank/DDBJ databases">
        <authorList>
            <person name="Dittberner H."/>
        </authorList>
    </citation>
    <scope>NUCLEOTIDE SEQUENCE [LARGE SCALE GENOMIC DNA]</scope>
</reference>
<name>A0A565BCP7_9BRAS</name>
<protein>
    <submittedName>
        <fullName evidence="2">Uncharacterized protein</fullName>
    </submittedName>
</protein>
<dbReference type="OrthoDB" id="8879801at2759"/>
<evidence type="ECO:0000313" key="3">
    <source>
        <dbReference type="Proteomes" id="UP000489600"/>
    </source>
</evidence>
<evidence type="ECO:0000313" key="2">
    <source>
        <dbReference type="EMBL" id="VVA98596.1"/>
    </source>
</evidence>
<gene>
    <name evidence="2" type="ORF">ANE_LOCUS9041</name>
</gene>
<accession>A0A565BCP7</accession>
<feature type="transmembrane region" description="Helical" evidence="1">
    <location>
        <begin position="15"/>
        <end position="36"/>
    </location>
</feature>
<keyword evidence="3" id="KW-1185">Reference proteome</keyword>
<dbReference type="AlphaFoldDB" id="A0A565BCP7"/>
<sequence length="105" mass="11899">MLPQWYSSLVKKDSLLLYMSLFTVSIVTGGIGLVQLSNKFRMEIKHALFTLFFTWLFCPLGIFAALHGEDKQGLTHFLCVLYILLCVGIVSCNLYENLDSLVHPI</sequence>
<keyword evidence="1" id="KW-0472">Membrane</keyword>
<evidence type="ECO:0000256" key="1">
    <source>
        <dbReference type="SAM" id="Phobius"/>
    </source>
</evidence>
<comment type="caution">
    <text evidence="2">The sequence shown here is derived from an EMBL/GenBank/DDBJ whole genome shotgun (WGS) entry which is preliminary data.</text>
</comment>
<feature type="transmembrane region" description="Helical" evidence="1">
    <location>
        <begin position="74"/>
        <end position="95"/>
    </location>
</feature>
<keyword evidence="1" id="KW-1133">Transmembrane helix</keyword>
<feature type="transmembrane region" description="Helical" evidence="1">
    <location>
        <begin position="48"/>
        <end position="68"/>
    </location>
</feature>